<organism evidence="4 5">
    <name type="scientific">Alternaria panax</name>
    <dbReference type="NCBI Taxonomy" id="48097"/>
    <lineage>
        <taxon>Eukaryota</taxon>
        <taxon>Fungi</taxon>
        <taxon>Dikarya</taxon>
        <taxon>Ascomycota</taxon>
        <taxon>Pezizomycotina</taxon>
        <taxon>Dothideomycetes</taxon>
        <taxon>Pleosporomycetidae</taxon>
        <taxon>Pleosporales</taxon>
        <taxon>Pleosporineae</taxon>
        <taxon>Pleosporaceae</taxon>
        <taxon>Alternaria</taxon>
        <taxon>Alternaria sect. Panax</taxon>
    </lineage>
</organism>
<reference evidence="4" key="1">
    <citation type="submission" date="2021-07" db="EMBL/GenBank/DDBJ databases">
        <title>Genome Resource of American Ginseng Black Spot Pathogen Alternaria panax.</title>
        <authorList>
            <person name="Qiu C."/>
            <person name="Wang W."/>
            <person name="Liu Z."/>
        </authorList>
    </citation>
    <scope>NUCLEOTIDE SEQUENCE</scope>
    <source>
        <strain evidence="4">BNCC115425</strain>
    </source>
</reference>
<feature type="region of interest" description="Disordered" evidence="2">
    <location>
        <begin position="1"/>
        <end position="42"/>
    </location>
</feature>
<dbReference type="GO" id="GO:0004525">
    <property type="term" value="F:ribonuclease III activity"/>
    <property type="evidence" value="ECO:0007669"/>
    <property type="project" value="UniProtKB-EC"/>
</dbReference>
<dbReference type="GO" id="GO:0006364">
    <property type="term" value="P:rRNA processing"/>
    <property type="evidence" value="ECO:0007669"/>
    <property type="project" value="TreeGrafter"/>
</dbReference>
<dbReference type="InterPro" id="IPR036389">
    <property type="entry name" value="RNase_III_sf"/>
</dbReference>
<feature type="compositionally biased region" description="Basic and acidic residues" evidence="2">
    <location>
        <begin position="365"/>
        <end position="387"/>
    </location>
</feature>
<evidence type="ECO:0000256" key="2">
    <source>
        <dbReference type="SAM" id="MobiDB-lite"/>
    </source>
</evidence>
<feature type="domain" description="RNase III" evidence="3">
    <location>
        <begin position="129"/>
        <end position="253"/>
    </location>
</feature>
<dbReference type="EMBL" id="JAANER010000001">
    <property type="protein sequence ID" value="KAG9196126.1"/>
    <property type="molecule type" value="Genomic_DNA"/>
</dbReference>
<evidence type="ECO:0000256" key="1">
    <source>
        <dbReference type="ARBA" id="ARBA00022884"/>
    </source>
</evidence>
<proteinExistence type="predicted"/>
<dbReference type="AlphaFoldDB" id="A0AAD4IKP0"/>
<evidence type="ECO:0000313" key="5">
    <source>
        <dbReference type="Proteomes" id="UP001199106"/>
    </source>
</evidence>
<keyword evidence="1" id="KW-0694">RNA-binding</keyword>
<dbReference type="Gene3D" id="1.10.1520.10">
    <property type="entry name" value="Ribonuclease III domain"/>
    <property type="match status" value="1"/>
</dbReference>
<evidence type="ECO:0000313" key="4">
    <source>
        <dbReference type="EMBL" id="KAG9196126.1"/>
    </source>
</evidence>
<sequence>MASQRRGGGFSHHARDPHHKRHPPQHRNGARVQASPPAPELSAKDMQTGLVALLDRFVADETTTGADRDILHHANQLRRLLCARNDSPSSKAKRELDEKRPDTAVKVAIPDYVERKVRAAQDLPPLPPIREPHLHAAVFTHRSAIFDPSVPGSTLGEDLSLDYERLELLGDAYIELIASRALYNRFPHVDVPELCTWRERLVENLNLGKFSVAYGFPDRLKHRAVWDKKSKQYQKVVADIVEAYVAAVVLSDPENGFEAAEAWLTELWAPQLLNFREKIIENPQARDELNRLVLGKGVKLTTKEERPMTYDANSVQCYHIGIYITGWGYKDEWLGSGHGQNKVQAGVAAAADALKRNGPVLQEAARQKNELRAAQLKDKEEKEKEKATVGTEHQATLNPQHSNGQVSNGQSDTQKKRKKEGDDESHEKKKHKKGSQEKRHNAATDDDSS</sequence>
<dbReference type="SMART" id="SM00535">
    <property type="entry name" value="RIBOc"/>
    <property type="match status" value="1"/>
</dbReference>
<protein>
    <submittedName>
        <fullName evidence="4">Ribonuclease III</fullName>
        <ecNumber evidence="4">3.1.26.3</ecNumber>
    </submittedName>
</protein>
<evidence type="ECO:0000259" key="3">
    <source>
        <dbReference type="PROSITE" id="PS50142"/>
    </source>
</evidence>
<dbReference type="GO" id="GO:0006369">
    <property type="term" value="P:termination of RNA polymerase II transcription"/>
    <property type="evidence" value="ECO:0007669"/>
    <property type="project" value="TreeGrafter"/>
</dbReference>
<feature type="compositionally biased region" description="Basic and acidic residues" evidence="2">
    <location>
        <begin position="434"/>
        <end position="443"/>
    </location>
</feature>
<dbReference type="Pfam" id="PF00636">
    <property type="entry name" value="Ribonuclease_3"/>
    <property type="match status" value="1"/>
</dbReference>
<gene>
    <name evidence="4" type="ORF">G6011_01247</name>
</gene>
<dbReference type="EC" id="3.1.26.3" evidence="4"/>
<dbReference type="PANTHER" id="PTHR11207:SF0">
    <property type="entry name" value="RIBONUCLEASE 3"/>
    <property type="match status" value="1"/>
</dbReference>
<dbReference type="SUPFAM" id="SSF69065">
    <property type="entry name" value="RNase III domain-like"/>
    <property type="match status" value="1"/>
</dbReference>
<feature type="region of interest" description="Disordered" evidence="2">
    <location>
        <begin position="364"/>
        <end position="449"/>
    </location>
</feature>
<feature type="compositionally biased region" description="Basic residues" evidence="2">
    <location>
        <begin position="15"/>
        <end position="29"/>
    </location>
</feature>
<dbReference type="CDD" id="cd00593">
    <property type="entry name" value="RIBOc"/>
    <property type="match status" value="1"/>
</dbReference>
<dbReference type="GO" id="GO:0034475">
    <property type="term" value="P:U4 snRNA 3'-end processing"/>
    <property type="evidence" value="ECO:0007669"/>
    <property type="project" value="TreeGrafter"/>
</dbReference>
<name>A0AAD4IKP0_9PLEO</name>
<keyword evidence="4" id="KW-0378">Hydrolase</keyword>
<comment type="caution">
    <text evidence="4">The sequence shown here is derived from an EMBL/GenBank/DDBJ whole genome shotgun (WGS) entry which is preliminary data.</text>
</comment>
<feature type="compositionally biased region" description="Polar residues" evidence="2">
    <location>
        <begin position="391"/>
        <end position="412"/>
    </location>
</feature>
<dbReference type="Gene3D" id="3.30.160.20">
    <property type="match status" value="1"/>
</dbReference>
<dbReference type="GO" id="GO:0005654">
    <property type="term" value="C:nucleoplasm"/>
    <property type="evidence" value="ECO:0007669"/>
    <property type="project" value="TreeGrafter"/>
</dbReference>
<dbReference type="PROSITE" id="PS50142">
    <property type="entry name" value="RNASE_3_2"/>
    <property type="match status" value="1"/>
</dbReference>
<dbReference type="GO" id="GO:0003723">
    <property type="term" value="F:RNA binding"/>
    <property type="evidence" value="ECO:0007669"/>
    <property type="project" value="UniProtKB-KW"/>
</dbReference>
<dbReference type="Proteomes" id="UP001199106">
    <property type="component" value="Unassembled WGS sequence"/>
</dbReference>
<dbReference type="PANTHER" id="PTHR11207">
    <property type="entry name" value="RIBONUCLEASE III"/>
    <property type="match status" value="1"/>
</dbReference>
<keyword evidence="5" id="KW-1185">Reference proteome</keyword>
<dbReference type="InterPro" id="IPR000999">
    <property type="entry name" value="RNase_III_dom"/>
</dbReference>
<accession>A0AAD4IKP0</accession>
<feature type="compositionally biased region" description="Gly residues" evidence="2">
    <location>
        <begin position="1"/>
        <end position="10"/>
    </location>
</feature>